<evidence type="ECO:0000259" key="8">
    <source>
        <dbReference type="Pfam" id="PF13839"/>
    </source>
</evidence>
<feature type="domain" description="Trichome birefringence-like N-terminal" evidence="9">
    <location>
        <begin position="101"/>
        <end position="154"/>
    </location>
</feature>
<dbReference type="Pfam" id="PF13839">
    <property type="entry name" value="PC-Esterase"/>
    <property type="match status" value="1"/>
</dbReference>
<evidence type="ECO:0000256" key="6">
    <source>
        <dbReference type="ARBA" id="ARBA00023136"/>
    </source>
</evidence>
<evidence type="ECO:0000256" key="7">
    <source>
        <dbReference type="SAM" id="Phobius"/>
    </source>
</evidence>
<name>A9P207_PICSI</name>
<keyword evidence="6 7" id="KW-0472">Membrane</keyword>
<feature type="domain" description="Trichome birefringence-like C-terminal" evidence="8">
    <location>
        <begin position="155"/>
        <end position="202"/>
    </location>
</feature>
<comment type="subcellular location">
    <subcellularLocation>
        <location evidence="1">Membrane</location>
        <topology evidence="1">Single-pass membrane protein</topology>
    </subcellularLocation>
</comment>
<dbReference type="PANTHER" id="PTHR32285:SF213">
    <property type="entry name" value="PROTEIN TRICHOME BIREFRINGENCE-LIKE 11"/>
    <property type="match status" value="1"/>
</dbReference>
<dbReference type="GO" id="GO:0016020">
    <property type="term" value="C:membrane"/>
    <property type="evidence" value="ECO:0007669"/>
    <property type="project" value="UniProtKB-SubCell"/>
</dbReference>
<comment type="similarity">
    <text evidence="2">Belongs to the PC-esterase family. TBL subfamily.</text>
</comment>
<evidence type="ECO:0000256" key="5">
    <source>
        <dbReference type="ARBA" id="ARBA00022989"/>
    </source>
</evidence>
<dbReference type="Pfam" id="PF14416">
    <property type="entry name" value="PMR5N"/>
    <property type="match status" value="1"/>
</dbReference>
<keyword evidence="4" id="KW-0735">Signal-anchor</keyword>
<dbReference type="EMBL" id="EF087683">
    <property type="protein sequence ID" value="ABK26918.1"/>
    <property type="molecule type" value="mRNA"/>
</dbReference>
<keyword evidence="5 7" id="KW-1133">Transmembrane helix</keyword>
<dbReference type="PANTHER" id="PTHR32285">
    <property type="entry name" value="PROTEIN TRICHOME BIREFRINGENCE-LIKE 9-RELATED"/>
    <property type="match status" value="1"/>
</dbReference>
<feature type="transmembrane region" description="Helical" evidence="7">
    <location>
        <begin position="21"/>
        <end position="43"/>
    </location>
</feature>
<dbReference type="InterPro" id="IPR025846">
    <property type="entry name" value="TBL_N"/>
</dbReference>
<evidence type="ECO:0000259" key="9">
    <source>
        <dbReference type="Pfam" id="PF14416"/>
    </source>
</evidence>
<evidence type="ECO:0000256" key="4">
    <source>
        <dbReference type="ARBA" id="ARBA00022968"/>
    </source>
</evidence>
<dbReference type="InterPro" id="IPR029962">
    <property type="entry name" value="TBL"/>
</dbReference>
<reference evidence="10" key="1">
    <citation type="journal article" date="2008" name="BMC Genomics">
        <title>A conifer genomics resource of 200,000 spruce (Picea spp.) ESTs and 6,464 high-quality, sequence-finished full-length cDNAs for Sitka spruce (Picea sitchensis).</title>
        <authorList>
            <person name="Ralph S.G."/>
            <person name="Chun H.J."/>
            <person name="Kolosova N."/>
            <person name="Cooper D."/>
            <person name="Oddy C."/>
            <person name="Ritland C.E."/>
            <person name="Kirkpatrick R."/>
            <person name="Moore R."/>
            <person name="Barber S."/>
            <person name="Holt R.A."/>
            <person name="Jones S.J."/>
            <person name="Marra M.A."/>
            <person name="Douglas C.J."/>
            <person name="Ritland K."/>
            <person name="Bohlmann J."/>
        </authorList>
    </citation>
    <scope>NUCLEOTIDE SEQUENCE</scope>
    <source>
        <tissue evidence="10">Green portion of the leader tissue</tissue>
    </source>
</reference>
<evidence type="ECO:0000256" key="2">
    <source>
        <dbReference type="ARBA" id="ARBA00007727"/>
    </source>
</evidence>
<protein>
    <submittedName>
        <fullName evidence="10">Uncharacterized protein</fullName>
    </submittedName>
</protein>
<proteinExistence type="evidence at transcript level"/>
<dbReference type="AlphaFoldDB" id="A9P207"/>
<dbReference type="GO" id="GO:0016413">
    <property type="term" value="F:O-acetyltransferase activity"/>
    <property type="evidence" value="ECO:0007669"/>
    <property type="project" value="InterPro"/>
</dbReference>
<evidence type="ECO:0000256" key="3">
    <source>
        <dbReference type="ARBA" id="ARBA00022692"/>
    </source>
</evidence>
<dbReference type="GO" id="GO:0005794">
    <property type="term" value="C:Golgi apparatus"/>
    <property type="evidence" value="ECO:0007669"/>
    <property type="project" value="TreeGrafter"/>
</dbReference>
<evidence type="ECO:0000313" key="10">
    <source>
        <dbReference type="EMBL" id="ABK26918.1"/>
    </source>
</evidence>
<organism evidence="10">
    <name type="scientific">Picea sitchensis</name>
    <name type="common">Sitka spruce</name>
    <name type="synonym">Pinus sitchensis</name>
    <dbReference type="NCBI Taxonomy" id="3332"/>
    <lineage>
        <taxon>Eukaryota</taxon>
        <taxon>Viridiplantae</taxon>
        <taxon>Streptophyta</taxon>
        <taxon>Embryophyta</taxon>
        <taxon>Tracheophyta</taxon>
        <taxon>Spermatophyta</taxon>
        <taxon>Pinopsida</taxon>
        <taxon>Pinidae</taxon>
        <taxon>Conifers I</taxon>
        <taxon>Pinales</taxon>
        <taxon>Pinaceae</taxon>
        <taxon>Picea</taxon>
    </lineage>
</organism>
<keyword evidence="3 7" id="KW-0812">Transmembrane</keyword>
<dbReference type="InterPro" id="IPR026057">
    <property type="entry name" value="TBL_C"/>
</dbReference>
<sequence>MAAMRFVCKLQYPLKQLHLTAISALFIYFITLLSTFSICLGSSHSSFNSSTPLSKFNGDLDFKSSVETRISNNNNMIHTHSTKLEKRPQNLTMSEDISVGEKCDIFTGSWVHDLSYPLYDSRTCPYLNGGATCQMNGRPDSDYEKWRWKPRDCNIPRFNALDLLQRLKGKTIMFVGDSLSNNQWQSMLCLLHSVLPHRGTVFIRGHPISTFKVLVM</sequence>
<accession>A9P207</accession>
<evidence type="ECO:0000256" key="1">
    <source>
        <dbReference type="ARBA" id="ARBA00004167"/>
    </source>
</evidence>